<proteinExistence type="predicted"/>
<evidence type="ECO:0000256" key="3">
    <source>
        <dbReference type="SAM" id="Phobius"/>
    </source>
</evidence>
<feature type="transmembrane region" description="Helical" evidence="3">
    <location>
        <begin position="170"/>
        <end position="199"/>
    </location>
</feature>
<dbReference type="Pfam" id="PF00990">
    <property type="entry name" value="GGDEF"/>
    <property type="match status" value="1"/>
</dbReference>
<dbReference type="Proteomes" id="UP000218231">
    <property type="component" value="Unassembled WGS sequence"/>
</dbReference>
<dbReference type="Gene3D" id="3.30.70.270">
    <property type="match status" value="1"/>
</dbReference>
<evidence type="ECO:0000313" key="5">
    <source>
        <dbReference type="EMBL" id="PAV69538.1"/>
    </source>
</evidence>
<protein>
    <recommendedName>
        <fullName evidence="4">GGDEF domain-containing protein</fullName>
    </recommendedName>
</protein>
<evidence type="ECO:0000259" key="4">
    <source>
        <dbReference type="PROSITE" id="PS50887"/>
    </source>
</evidence>
<feature type="compositionally biased region" description="Pro residues" evidence="2">
    <location>
        <begin position="615"/>
        <end position="629"/>
    </location>
</feature>
<dbReference type="PANTHER" id="PTHR45138:SF9">
    <property type="entry name" value="DIGUANYLATE CYCLASE DGCM-RELATED"/>
    <property type="match status" value="1"/>
</dbReference>
<feature type="domain" description="GGDEF" evidence="4">
    <location>
        <begin position="248"/>
        <end position="416"/>
    </location>
</feature>
<dbReference type="SMART" id="SM00267">
    <property type="entry name" value="GGDEF"/>
    <property type="match status" value="1"/>
</dbReference>
<dbReference type="PROSITE" id="PS50887">
    <property type="entry name" value="GGDEF"/>
    <property type="match status" value="1"/>
</dbReference>
<dbReference type="GO" id="GO:0016829">
    <property type="term" value="F:lyase activity"/>
    <property type="evidence" value="ECO:0007669"/>
    <property type="project" value="UniProtKB-KW"/>
</dbReference>
<keyword evidence="6" id="KW-1185">Reference proteome</keyword>
<dbReference type="InterPro" id="IPR043128">
    <property type="entry name" value="Rev_trsase/Diguanyl_cyclase"/>
</dbReference>
<gene>
    <name evidence="5" type="ORF">WR25_13625</name>
</gene>
<sequence>MSLAGTELVVSVIGTFLRRAERAFDRALGVPRDDIALRADLIDTMMLRPVGVLTASLGFLLMSASACWFARTGWAVAWLVTDLVLLAARIVPAWIAWRTNSRVPYRIARIILLLASLMFATFGVGCAFSFATGIQELQLAATMAVMALFTGLAIRWAALPRLSIAMHVVVGAPMACALAGIGAFVLLLFAVLAIGSIVLTVQNNRTLLAVLAAKRQAQQLARTDVLTQLVNRAGLDIELERLAGTSTRSVSLLFLDLDGFKGINDRYGHAAGDRLLVEIGARLRAVAGEQVVARLGGDEFVIVLPDAGAQMAEVGKRDHERHRLAIQFGDADQVVEHDRLQLDADVLDFGRGEGDEPPIVAPRIVQDGEDDRRLFLELTLVDLAHDDARIVLARLDDAFDDRREFLGDIQLIGEELLGRRIARTLDPTLILGLGMAHHDRRRMVETLHQQARLFPDRLRDRPQRARDALRAQPVLGLGEQRDEDILALGVHETPLADAGAEALHRRHGQRQRIDMRRDAPDHAAALARQEQLRLGVAVPAVLFGRDQTQRLALQRRHPVGIVLVQPERQVDERLAVALAGDGRNRQSSPARGRWHAVGMTEGEVREAPRNRGYSCPPPPSPPSAPPPPGGGGLSCGAEHRSALARRATGSSDDSVICDREDAPSHACKCHAVATIYGQWTTPWKAR</sequence>
<reference evidence="5 6" key="1">
    <citation type="journal article" date="2017" name="Curr. Biol.">
        <title>Genome architecture and evolution of a unichromosomal asexual nematode.</title>
        <authorList>
            <person name="Fradin H."/>
            <person name="Zegar C."/>
            <person name="Gutwein M."/>
            <person name="Lucas J."/>
            <person name="Kovtun M."/>
            <person name="Corcoran D."/>
            <person name="Baugh L.R."/>
            <person name="Kiontke K."/>
            <person name="Gunsalus K."/>
            <person name="Fitch D.H."/>
            <person name="Piano F."/>
        </authorList>
    </citation>
    <scope>NUCLEOTIDE SEQUENCE [LARGE SCALE GENOMIC DNA]</scope>
    <source>
        <strain evidence="5">PF1309</strain>
    </source>
</reference>
<feature type="transmembrane region" description="Helical" evidence="3">
    <location>
        <begin position="77"/>
        <end position="97"/>
    </location>
</feature>
<evidence type="ECO:0000256" key="2">
    <source>
        <dbReference type="SAM" id="MobiDB-lite"/>
    </source>
</evidence>
<name>A0A2A2K6H8_9BILA</name>
<dbReference type="NCBIfam" id="TIGR00254">
    <property type="entry name" value="GGDEF"/>
    <property type="match status" value="1"/>
</dbReference>
<keyword evidence="3" id="KW-0812">Transmembrane</keyword>
<dbReference type="PANTHER" id="PTHR45138">
    <property type="entry name" value="REGULATORY COMPONENTS OF SENSORY TRANSDUCTION SYSTEM"/>
    <property type="match status" value="1"/>
</dbReference>
<feature type="transmembrane region" description="Helical" evidence="3">
    <location>
        <begin position="137"/>
        <end position="158"/>
    </location>
</feature>
<keyword evidence="1" id="KW-0456">Lyase</keyword>
<feature type="transmembrane region" description="Helical" evidence="3">
    <location>
        <begin position="50"/>
        <end position="71"/>
    </location>
</feature>
<keyword evidence="3" id="KW-1133">Transmembrane helix</keyword>
<comment type="caution">
    <text evidence="5">The sequence shown here is derived from an EMBL/GenBank/DDBJ whole genome shotgun (WGS) entry which is preliminary data.</text>
</comment>
<dbReference type="CDD" id="cd01949">
    <property type="entry name" value="GGDEF"/>
    <property type="match status" value="1"/>
</dbReference>
<dbReference type="SUPFAM" id="SSF55073">
    <property type="entry name" value="Nucleotide cyclase"/>
    <property type="match status" value="1"/>
</dbReference>
<keyword evidence="3" id="KW-0472">Membrane</keyword>
<dbReference type="GO" id="GO:0052621">
    <property type="term" value="F:diguanylate cyclase activity"/>
    <property type="evidence" value="ECO:0007669"/>
    <property type="project" value="TreeGrafter"/>
</dbReference>
<dbReference type="EMBL" id="LIAE01009494">
    <property type="protein sequence ID" value="PAV69538.1"/>
    <property type="molecule type" value="Genomic_DNA"/>
</dbReference>
<dbReference type="AlphaFoldDB" id="A0A2A2K6H8"/>
<accession>A0A2A2K6H8</accession>
<dbReference type="InterPro" id="IPR000160">
    <property type="entry name" value="GGDEF_dom"/>
</dbReference>
<feature type="region of interest" description="Disordered" evidence="2">
    <location>
        <begin position="581"/>
        <end position="655"/>
    </location>
</feature>
<dbReference type="InterPro" id="IPR050469">
    <property type="entry name" value="Diguanylate_Cyclase"/>
</dbReference>
<organism evidence="5 6">
    <name type="scientific">Diploscapter pachys</name>
    <dbReference type="NCBI Taxonomy" id="2018661"/>
    <lineage>
        <taxon>Eukaryota</taxon>
        <taxon>Metazoa</taxon>
        <taxon>Ecdysozoa</taxon>
        <taxon>Nematoda</taxon>
        <taxon>Chromadorea</taxon>
        <taxon>Rhabditida</taxon>
        <taxon>Rhabditina</taxon>
        <taxon>Rhabditomorpha</taxon>
        <taxon>Rhabditoidea</taxon>
        <taxon>Rhabditidae</taxon>
        <taxon>Diploscapter</taxon>
    </lineage>
</organism>
<evidence type="ECO:0000313" key="6">
    <source>
        <dbReference type="Proteomes" id="UP000218231"/>
    </source>
</evidence>
<evidence type="ECO:0000256" key="1">
    <source>
        <dbReference type="ARBA" id="ARBA00023239"/>
    </source>
</evidence>
<dbReference type="OrthoDB" id="19824at2759"/>
<dbReference type="InterPro" id="IPR029787">
    <property type="entry name" value="Nucleotide_cyclase"/>
</dbReference>
<feature type="transmembrane region" description="Helical" evidence="3">
    <location>
        <begin position="109"/>
        <end position="131"/>
    </location>
</feature>